<dbReference type="EMBL" id="KL142369">
    <property type="protein sequence ID" value="KDR82533.1"/>
    <property type="molecule type" value="Genomic_DNA"/>
</dbReference>
<organism evidence="3 4">
    <name type="scientific">Galerina marginata (strain CBS 339.88)</name>
    <dbReference type="NCBI Taxonomy" id="685588"/>
    <lineage>
        <taxon>Eukaryota</taxon>
        <taxon>Fungi</taxon>
        <taxon>Dikarya</taxon>
        <taxon>Basidiomycota</taxon>
        <taxon>Agaricomycotina</taxon>
        <taxon>Agaricomycetes</taxon>
        <taxon>Agaricomycetidae</taxon>
        <taxon>Agaricales</taxon>
        <taxon>Agaricineae</taxon>
        <taxon>Strophariaceae</taxon>
        <taxon>Galerina</taxon>
    </lineage>
</organism>
<dbReference type="HOGENOM" id="CLU_060549_0_0_1"/>
<dbReference type="Pfam" id="PF20151">
    <property type="entry name" value="DUF6533"/>
    <property type="match status" value="1"/>
</dbReference>
<dbReference type="AlphaFoldDB" id="A0A067TU97"/>
<feature type="transmembrane region" description="Helical" evidence="1">
    <location>
        <begin position="252"/>
        <end position="273"/>
    </location>
</feature>
<reference evidence="4" key="1">
    <citation type="journal article" date="2014" name="Proc. Natl. Acad. Sci. U.S.A.">
        <title>Extensive sampling of basidiomycete genomes demonstrates inadequacy of the white-rot/brown-rot paradigm for wood decay fungi.</title>
        <authorList>
            <person name="Riley R."/>
            <person name="Salamov A.A."/>
            <person name="Brown D.W."/>
            <person name="Nagy L.G."/>
            <person name="Floudas D."/>
            <person name="Held B.W."/>
            <person name="Levasseur A."/>
            <person name="Lombard V."/>
            <person name="Morin E."/>
            <person name="Otillar R."/>
            <person name="Lindquist E.A."/>
            <person name="Sun H."/>
            <person name="LaButti K.M."/>
            <person name="Schmutz J."/>
            <person name="Jabbour D."/>
            <person name="Luo H."/>
            <person name="Baker S.E."/>
            <person name="Pisabarro A.G."/>
            <person name="Walton J.D."/>
            <person name="Blanchette R.A."/>
            <person name="Henrissat B."/>
            <person name="Martin F."/>
            <person name="Cullen D."/>
            <person name="Hibbett D.S."/>
            <person name="Grigoriev I.V."/>
        </authorList>
    </citation>
    <scope>NUCLEOTIDE SEQUENCE [LARGE SCALE GENOMIC DNA]</scope>
    <source>
        <strain evidence="4">CBS 339.88</strain>
    </source>
</reference>
<name>A0A067TU97_GALM3</name>
<feature type="transmembrane region" description="Helical" evidence="1">
    <location>
        <begin position="24"/>
        <end position="41"/>
    </location>
</feature>
<evidence type="ECO:0000256" key="1">
    <source>
        <dbReference type="SAM" id="Phobius"/>
    </source>
</evidence>
<protein>
    <recommendedName>
        <fullName evidence="2">DUF6533 domain-containing protein</fullName>
    </recommendedName>
</protein>
<keyword evidence="1" id="KW-0472">Membrane</keyword>
<dbReference type="InterPro" id="IPR045340">
    <property type="entry name" value="DUF6533"/>
</dbReference>
<proteinExistence type="predicted"/>
<dbReference type="Proteomes" id="UP000027222">
    <property type="component" value="Unassembled WGS sequence"/>
</dbReference>
<accession>A0A067TU97</accession>
<feature type="transmembrane region" description="Helical" evidence="1">
    <location>
        <begin position="165"/>
        <end position="186"/>
    </location>
</feature>
<feature type="transmembrane region" description="Helical" evidence="1">
    <location>
        <begin position="226"/>
        <end position="246"/>
    </location>
</feature>
<keyword evidence="1" id="KW-0812">Transmembrane</keyword>
<feature type="domain" description="DUF6533" evidence="2">
    <location>
        <begin position="27"/>
        <end position="71"/>
    </location>
</feature>
<evidence type="ECO:0000259" key="2">
    <source>
        <dbReference type="Pfam" id="PF20151"/>
    </source>
</evidence>
<keyword evidence="4" id="KW-1185">Reference proteome</keyword>
<sequence length="354" mass="38931">MVEIVNPLTPSAFTAPELATQANVAAYFIVVSLTIIIWDILHNLQEDWRLVFKERIRFATLVYFTSRTGALAYAVVKIVFLSVPIKNCAQLELVGLVLYLITTCSTAFLFYIRVCAVYNNNKFVVAFFGLTWLGVLGGSVTIIEGVTGTHLGPTPFCLNIVAHEYIVTSSIAGLINDLTVFAAITYKFGRANIDASGKSTSKGVSTFFNGDSLPAFSKAMLQDSQVYYLIAVTMNATVLIVFYAAASVRKSPIRVMFIALNTVLVSILACRVFRNQKLGRHKAFMGIASSASTDVPLQVNNYSKRHTFSVPSTAGDIKTQPGQIEVNKVVEWTHDYSLDHESKPSLHNRQYGDV</sequence>
<dbReference type="OrthoDB" id="2993276at2759"/>
<dbReference type="STRING" id="685588.A0A067TU97"/>
<gene>
    <name evidence="3" type="ORF">GALMADRAFT_87907</name>
</gene>
<keyword evidence="1" id="KW-1133">Transmembrane helix</keyword>
<feature type="transmembrane region" description="Helical" evidence="1">
    <location>
        <begin position="93"/>
        <end position="112"/>
    </location>
</feature>
<feature type="transmembrane region" description="Helical" evidence="1">
    <location>
        <begin position="61"/>
        <end position="81"/>
    </location>
</feature>
<evidence type="ECO:0000313" key="4">
    <source>
        <dbReference type="Proteomes" id="UP000027222"/>
    </source>
</evidence>
<feature type="transmembrane region" description="Helical" evidence="1">
    <location>
        <begin position="124"/>
        <end position="145"/>
    </location>
</feature>
<evidence type="ECO:0000313" key="3">
    <source>
        <dbReference type="EMBL" id="KDR82533.1"/>
    </source>
</evidence>